<dbReference type="SUPFAM" id="SSF50182">
    <property type="entry name" value="Sm-like ribonucleoproteins"/>
    <property type="match status" value="1"/>
</dbReference>
<evidence type="ECO:0000256" key="3">
    <source>
        <dbReference type="ARBA" id="ARBA00022475"/>
    </source>
</evidence>
<feature type="domain" description="Mechanosensitive ion channel MscS" evidence="8">
    <location>
        <begin position="918"/>
        <end position="983"/>
    </location>
</feature>
<evidence type="ECO:0000259" key="8">
    <source>
        <dbReference type="Pfam" id="PF00924"/>
    </source>
</evidence>
<feature type="domain" description="Mechanosensitive ion channel MscS C-terminal" evidence="11">
    <location>
        <begin position="991"/>
        <end position="1074"/>
    </location>
</feature>
<dbReference type="InterPro" id="IPR011014">
    <property type="entry name" value="MscS_channel_TM-2"/>
</dbReference>
<dbReference type="Pfam" id="PF21082">
    <property type="entry name" value="MS_channel_3rd"/>
    <property type="match status" value="1"/>
</dbReference>
<dbReference type="RefSeq" id="WP_255230497.1">
    <property type="nucleotide sequence ID" value="NZ_CP090614.1"/>
</dbReference>
<dbReference type="Gene3D" id="2.30.30.60">
    <property type="match status" value="1"/>
</dbReference>
<dbReference type="InterPro" id="IPR024393">
    <property type="entry name" value="MscS_porin"/>
</dbReference>
<dbReference type="InterPro" id="IPR049142">
    <property type="entry name" value="MS_channel_1st"/>
</dbReference>
<feature type="domain" description="Mechanosensitive ion channel inner membrane" evidence="9">
    <location>
        <begin position="487"/>
        <end position="814"/>
    </location>
</feature>
<dbReference type="InterPro" id="IPR049278">
    <property type="entry name" value="MS_channel_C"/>
</dbReference>
<comment type="subcellular location">
    <subcellularLocation>
        <location evidence="1">Cell membrane</location>
        <topology evidence="1">Multi-pass membrane protein</topology>
    </subcellularLocation>
</comment>
<dbReference type="EMBL" id="CP090614">
    <property type="protein sequence ID" value="UTT84547.1"/>
    <property type="molecule type" value="Genomic_DNA"/>
</dbReference>
<keyword evidence="14" id="KW-1185">Reference proteome</keyword>
<feature type="transmembrane region" description="Helical" evidence="7">
    <location>
        <begin position="628"/>
        <end position="647"/>
    </location>
</feature>
<dbReference type="InterPro" id="IPR025692">
    <property type="entry name" value="MscS_IM_dom1"/>
</dbReference>
<feature type="transmembrane region" description="Helical" evidence="7">
    <location>
        <begin position="698"/>
        <end position="717"/>
    </location>
</feature>
<proteinExistence type="inferred from homology"/>
<keyword evidence="4 7" id="KW-0812">Transmembrane</keyword>
<organism evidence="13 14">
    <name type="scientific">Vibrio pelagius</name>
    <dbReference type="NCBI Taxonomy" id="28169"/>
    <lineage>
        <taxon>Bacteria</taxon>
        <taxon>Pseudomonadati</taxon>
        <taxon>Pseudomonadota</taxon>
        <taxon>Gammaproteobacteria</taxon>
        <taxon>Vibrionales</taxon>
        <taxon>Vibrionaceae</taxon>
        <taxon>Vibrio</taxon>
    </lineage>
</organism>
<dbReference type="PANTHER" id="PTHR30347:SF1">
    <property type="entry name" value="MECHANOSENSITIVE CHANNEL MSCK"/>
    <property type="match status" value="1"/>
</dbReference>
<feature type="transmembrane region" description="Helical" evidence="7">
    <location>
        <begin position="903"/>
        <end position="930"/>
    </location>
</feature>
<dbReference type="Proteomes" id="UP001059120">
    <property type="component" value="Chromosome 1"/>
</dbReference>
<evidence type="ECO:0000256" key="7">
    <source>
        <dbReference type="SAM" id="Phobius"/>
    </source>
</evidence>
<feature type="transmembrane region" description="Helical" evidence="7">
    <location>
        <begin position="834"/>
        <end position="855"/>
    </location>
</feature>
<sequence>MFNWRLTRLSNLLMLWILTLCIAVAPLNVLAQTLPELDFIDSEMTKLSAENPTNEVLIGQYETLKARLESFDEKRDERDEYLKAITQFPVQRERLIKSINDVESLDIFKTDRLVKFSDLSQSIASLQAALVEWRTSYQTKSEQLKQLGTARTELPRDLAQLDRQIEKATLDKSDNGEVMAQWLELSNLTSLKLDREVLAAELQSLDERTEIVRLERQLLDRKIKLATPLVINLQERLTQVEQASVRELIDQTNKLRDQRDSLTLPDQERLDRLTAFAAELEQVLVEIDQARVTVHEIDSQRRSLTSELRLIKDNLNWLRDSTAFGDSIRAQLQRLPTVDDSSEIPNSIAHAHIRKYEIGQTISDFAVTSSVVKIQQTTEPVDELGQLTQLVLKQLTDSYDKLIVALSKLQTSKSQYVIEVNGARTFLQQQQLWSRSNVPLWQHLTSLDRDVWFGDQRPFIERLNQLTKEQLISIGALVALYSATLFVLYSRFSKRAVDRRLAYQKIFGHPLKDKFRFTLILFLMAALRAIALPLWFGITAYIVHWLWPISSSEEIKTTTVAAMTGLFVVEVIFSLSSPKGVLDLHLSWPSYICEYLHLGAKRIRWPLTLLLVAIYVAELAAGAKEAEVSRVLFLVLIASMLAVYSSLLKKQHLPSTFPSPFNQGLSLFVIRAVVLGSFVGVLAMAIVGLYVASWVLFIYQQLTIFVILGGLFAYQLAERFLKLEHRQLTYQRLLERREELIAQQQEQADEPPELAELRESIPDVEEQALGSEQVSEQSITLLRGLSLIGLVIALLTLWASALEMTSQLDNVVVWQVSEATDSGSRLVDITIQSLIYAVITLLVTMVGVRNLPGVLELLILRRLSLAPGSGYAITTLLRYLILVGGVLTVFAMLGFQWSRLQWLVAAFGVGLGFGLQEIFANFISGLILLFERPIRIGDIVTINELSGTVSKIQTRATTIIDWDNKEIVVPNKVFITEKLINWSLTDPVTRVVIPIGVAYGTDVEKVESLLYQIASDNPLVLEEPSPYVVFLAFGASSLDFELRVHIPAIEHRLRTIHLINKNIDKLFKENNIEIAFPQMDIHVRDWPEKPN</sequence>
<evidence type="ECO:0000256" key="5">
    <source>
        <dbReference type="ARBA" id="ARBA00022989"/>
    </source>
</evidence>
<evidence type="ECO:0000256" key="4">
    <source>
        <dbReference type="ARBA" id="ARBA00022692"/>
    </source>
</evidence>
<dbReference type="InterPro" id="IPR010920">
    <property type="entry name" value="LSM_dom_sf"/>
</dbReference>
<protein>
    <submittedName>
        <fullName evidence="13">Mechanosensitive ion channel</fullName>
    </submittedName>
</protein>
<evidence type="ECO:0000259" key="10">
    <source>
        <dbReference type="Pfam" id="PF12795"/>
    </source>
</evidence>
<keyword evidence="3" id="KW-1003">Cell membrane</keyword>
<dbReference type="PANTHER" id="PTHR30347">
    <property type="entry name" value="POTASSIUM CHANNEL RELATED"/>
    <property type="match status" value="1"/>
</dbReference>
<dbReference type="InterPro" id="IPR052702">
    <property type="entry name" value="MscS-like_channel"/>
</dbReference>
<evidence type="ECO:0000259" key="11">
    <source>
        <dbReference type="Pfam" id="PF21082"/>
    </source>
</evidence>
<feature type="transmembrane region" description="Helical" evidence="7">
    <location>
        <begin position="781"/>
        <end position="801"/>
    </location>
</feature>
<gene>
    <name evidence="13" type="ORF">LZI70_12805</name>
</gene>
<dbReference type="Pfam" id="PF21088">
    <property type="entry name" value="MS_channel_1st"/>
    <property type="match status" value="1"/>
</dbReference>
<dbReference type="InterPro" id="IPR011066">
    <property type="entry name" value="MscS_channel_C_sf"/>
</dbReference>
<feature type="domain" description="Mechanosensitive ion channel MscS porin" evidence="10">
    <location>
        <begin position="50"/>
        <end position="259"/>
    </location>
</feature>
<feature type="transmembrane region" description="Helical" evidence="7">
    <location>
        <begin position="471"/>
        <end position="490"/>
    </location>
</feature>
<evidence type="ECO:0000313" key="14">
    <source>
        <dbReference type="Proteomes" id="UP001059120"/>
    </source>
</evidence>
<dbReference type="SUPFAM" id="SSF82689">
    <property type="entry name" value="Mechanosensitive channel protein MscS (YggB), C-terminal domain"/>
    <property type="match status" value="1"/>
</dbReference>
<dbReference type="InterPro" id="IPR023408">
    <property type="entry name" value="MscS_beta-dom_sf"/>
</dbReference>
<evidence type="ECO:0000256" key="6">
    <source>
        <dbReference type="ARBA" id="ARBA00023136"/>
    </source>
</evidence>
<keyword evidence="6 7" id="KW-0472">Membrane</keyword>
<feature type="transmembrane region" description="Helical" evidence="7">
    <location>
        <begin position="603"/>
        <end position="622"/>
    </location>
</feature>
<feature type="domain" description="Mechanosensitive ion channel transmembrane helices 2/3" evidence="12">
    <location>
        <begin position="875"/>
        <end position="916"/>
    </location>
</feature>
<dbReference type="Pfam" id="PF12794">
    <property type="entry name" value="MscS_TM"/>
    <property type="match status" value="1"/>
</dbReference>
<feature type="transmembrane region" description="Helical" evidence="7">
    <location>
        <begin position="876"/>
        <end position="897"/>
    </location>
</feature>
<evidence type="ECO:0000256" key="2">
    <source>
        <dbReference type="ARBA" id="ARBA00008017"/>
    </source>
</evidence>
<keyword evidence="5 7" id="KW-1133">Transmembrane helix</keyword>
<name>A0ABY5G318_VIBPE</name>
<dbReference type="Gene3D" id="1.10.287.1260">
    <property type="match status" value="1"/>
</dbReference>
<reference evidence="13" key="1">
    <citation type="submission" date="2022-01" db="EMBL/GenBank/DDBJ databases">
        <title>Alginate degradation mechanism of Vibrio pelagius WXL662.</title>
        <authorList>
            <person name="He X."/>
        </authorList>
    </citation>
    <scope>NUCLEOTIDE SEQUENCE</scope>
    <source>
        <strain evidence="13">WXL662</strain>
    </source>
</reference>
<evidence type="ECO:0000259" key="12">
    <source>
        <dbReference type="Pfam" id="PF21088"/>
    </source>
</evidence>
<comment type="similarity">
    <text evidence="2">Belongs to the MscS (TC 1.A.23) family.</text>
</comment>
<dbReference type="Gene3D" id="3.30.70.100">
    <property type="match status" value="1"/>
</dbReference>
<feature type="transmembrane region" description="Helical" evidence="7">
    <location>
        <begin position="519"/>
        <end position="547"/>
    </location>
</feature>
<evidence type="ECO:0000313" key="13">
    <source>
        <dbReference type="EMBL" id="UTT84547.1"/>
    </source>
</evidence>
<dbReference type="Pfam" id="PF00924">
    <property type="entry name" value="MS_channel_2nd"/>
    <property type="match status" value="1"/>
</dbReference>
<accession>A0ABY5G318</accession>
<dbReference type="InterPro" id="IPR006686">
    <property type="entry name" value="MscS_channel_CS"/>
</dbReference>
<dbReference type="InterPro" id="IPR006685">
    <property type="entry name" value="MscS_channel_2nd"/>
</dbReference>
<dbReference type="SUPFAM" id="SSF82861">
    <property type="entry name" value="Mechanosensitive channel protein MscS (YggB), transmembrane region"/>
    <property type="match status" value="1"/>
</dbReference>
<evidence type="ECO:0000256" key="1">
    <source>
        <dbReference type="ARBA" id="ARBA00004651"/>
    </source>
</evidence>
<evidence type="ECO:0000259" key="9">
    <source>
        <dbReference type="Pfam" id="PF12794"/>
    </source>
</evidence>
<dbReference type="PROSITE" id="PS01246">
    <property type="entry name" value="UPF0003"/>
    <property type="match status" value="1"/>
</dbReference>
<feature type="transmembrane region" description="Helical" evidence="7">
    <location>
        <begin position="668"/>
        <end position="692"/>
    </location>
</feature>
<dbReference type="Pfam" id="PF12795">
    <property type="entry name" value="MscS_porin"/>
    <property type="match status" value="1"/>
</dbReference>